<proteinExistence type="inferred from homology"/>
<dbReference type="KEGG" id="saca:FFV09_22445"/>
<evidence type="ECO:0000313" key="9">
    <source>
        <dbReference type="Proteomes" id="UP000316968"/>
    </source>
</evidence>
<feature type="transmembrane region" description="Helical" evidence="7">
    <location>
        <begin position="113"/>
        <end position="134"/>
    </location>
</feature>
<evidence type="ECO:0000256" key="2">
    <source>
        <dbReference type="ARBA" id="ARBA00005779"/>
    </source>
</evidence>
<comment type="similarity">
    <text evidence="2">Belongs to the UPF0719 family.</text>
</comment>
<sequence length="136" mass="14887">MEFSDLARLAVWTLSGAVLLTLLMVIDSLFTKYKDFQELKRGNLAVTIRLVMKIFAQALILKYVLEGSSSIVSAWIVSFITFVILLALESAVEFVLRKWGGLNLDEGTERGNVAHGLFAGTLHVIGAMIITAALSI</sequence>
<dbReference type="OrthoDB" id="2678278at2"/>
<comment type="subcellular location">
    <subcellularLocation>
        <location evidence="1">Cell membrane</location>
        <topology evidence="1">Multi-pass membrane protein</topology>
    </subcellularLocation>
</comment>
<dbReference type="EMBL" id="CP041217">
    <property type="protein sequence ID" value="QDH23381.1"/>
    <property type="molecule type" value="Genomic_DNA"/>
</dbReference>
<evidence type="ECO:0000256" key="1">
    <source>
        <dbReference type="ARBA" id="ARBA00004651"/>
    </source>
</evidence>
<dbReference type="AlphaFoldDB" id="A0A4Y6V423"/>
<evidence type="ECO:0000256" key="5">
    <source>
        <dbReference type="ARBA" id="ARBA00022989"/>
    </source>
</evidence>
<evidence type="ECO:0000256" key="3">
    <source>
        <dbReference type="ARBA" id="ARBA00022475"/>
    </source>
</evidence>
<keyword evidence="9" id="KW-1185">Reference proteome</keyword>
<evidence type="ECO:0000313" key="8">
    <source>
        <dbReference type="EMBL" id="QDH23381.1"/>
    </source>
</evidence>
<evidence type="ECO:0000256" key="6">
    <source>
        <dbReference type="ARBA" id="ARBA00023136"/>
    </source>
</evidence>
<evidence type="ECO:0000256" key="4">
    <source>
        <dbReference type="ARBA" id="ARBA00022692"/>
    </source>
</evidence>
<organism evidence="8 9">
    <name type="scientific">Saccharibacillus brassicae</name>
    <dbReference type="NCBI Taxonomy" id="2583377"/>
    <lineage>
        <taxon>Bacteria</taxon>
        <taxon>Bacillati</taxon>
        <taxon>Bacillota</taxon>
        <taxon>Bacilli</taxon>
        <taxon>Bacillales</taxon>
        <taxon>Paenibacillaceae</taxon>
        <taxon>Saccharibacillus</taxon>
    </lineage>
</organism>
<keyword evidence="6 7" id="KW-0472">Membrane</keyword>
<protein>
    <submittedName>
        <fullName evidence="8">DUF350 domain-containing protein</fullName>
    </submittedName>
</protein>
<keyword evidence="5 7" id="KW-1133">Transmembrane helix</keyword>
<dbReference type="InterPro" id="IPR007140">
    <property type="entry name" value="DUF350"/>
</dbReference>
<dbReference type="Proteomes" id="UP000316968">
    <property type="component" value="Chromosome"/>
</dbReference>
<keyword evidence="4 7" id="KW-0812">Transmembrane</keyword>
<dbReference type="RefSeq" id="WP_141449918.1">
    <property type="nucleotide sequence ID" value="NZ_CBCSAZ010000004.1"/>
</dbReference>
<keyword evidence="3" id="KW-1003">Cell membrane</keyword>
<feature type="transmembrane region" description="Helical" evidence="7">
    <location>
        <begin position="71"/>
        <end position="92"/>
    </location>
</feature>
<accession>A0A4Y6V423</accession>
<dbReference type="Pfam" id="PF03994">
    <property type="entry name" value="DUF350"/>
    <property type="match status" value="1"/>
</dbReference>
<reference evidence="8 9" key="1">
    <citation type="submission" date="2019-06" db="EMBL/GenBank/DDBJ databases">
        <title>Saccharibacillus brassicae sp. nov., an endophytic bacterium isolated from Chinese cabbage seeds (Brassica pekinensis).</title>
        <authorList>
            <person name="Jiang L."/>
            <person name="Lee J."/>
            <person name="Kim S.W."/>
        </authorList>
    </citation>
    <scope>NUCLEOTIDE SEQUENCE [LARGE SCALE GENOMIC DNA]</scope>
    <source>
        <strain evidence="9">KCTC 43072 / ATSA2</strain>
    </source>
</reference>
<name>A0A4Y6V423_SACBS</name>
<evidence type="ECO:0000256" key="7">
    <source>
        <dbReference type="SAM" id="Phobius"/>
    </source>
</evidence>
<feature type="transmembrane region" description="Helical" evidence="7">
    <location>
        <begin position="6"/>
        <end position="30"/>
    </location>
</feature>
<dbReference type="GO" id="GO:0005886">
    <property type="term" value="C:plasma membrane"/>
    <property type="evidence" value="ECO:0007669"/>
    <property type="project" value="UniProtKB-SubCell"/>
</dbReference>
<feature type="transmembrane region" description="Helical" evidence="7">
    <location>
        <begin position="42"/>
        <end position="65"/>
    </location>
</feature>
<gene>
    <name evidence="8" type="ORF">FFV09_22445</name>
</gene>